<gene>
    <name evidence="3" type="ORF">NBO_394g0002</name>
</gene>
<evidence type="ECO:0000256" key="2">
    <source>
        <dbReference type="SAM" id="SignalP"/>
    </source>
</evidence>
<protein>
    <submittedName>
        <fullName evidence="3">Uncharacterized protein</fullName>
    </submittedName>
</protein>
<dbReference type="VEuPathDB" id="MicrosporidiaDB:NBO_394g0002"/>
<evidence type="ECO:0000313" key="3">
    <source>
        <dbReference type="EMBL" id="EOB12627.1"/>
    </source>
</evidence>
<dbReference type="Proteomes" id="UP000016927">
    <property type="component" value="Unassembled WGS sequence"/>
</dbReference>
<feature type="signal peptide" evidence="2">
    <location>
        <begin position="1"/>
        <end position="28"/>
    </location>
</feature>
<dbReference type="EMBL" id="KB909302">
    <property type="protein sequence ID" value="EOB12627.1"/>
    <property type="molecule type" value="Genomic_DNA"/>
</dbReference>
<evidence type="ECO:0000313" key="4">
    <source>
        <dbReference type="Proteomes" id="UP000016927"/>
    </source>
</evidence>
<proteinExistence type="predicted"/>
<keyword evidence="4" id="KW-1185">Reference proteome</keyword>
<feature type="chain" id="PRO_5004343415" evidence="2">
    <location>
        <begin position="29"/>
        <end position="326"/>
    </location>
</feature>
<keyword evidence="2" id="KW-0732">Signal</keyword>
<sequence length="326" mass="38927">MKNAFRQRYTRFNISIVICFYLMITIRCAELSEKCACEDSCSTLCTKEPEVEKNELLDDKYARLSDTSSPNPEQSGSDTSSDCSKTSNYATEEFEIIKPKNIIEELFNEQKKIIIKLKEYIKKTKCDIDWDILDNNIEFKWQYEEFLQYFDIIRDKINHENESWLLNHDTDLASTFYNIQYIFCIINRLTNDYETKRLDLVQMVCLKEEMQNAIKKYNKMSRLYNFHVEKRDRIVDCFKDLIRFLDMIECIINKNPKYLDADFNGNVEKLTIMEAFGMFDEDNKNSLNSLFKTCKELKNFLTEDLIKTRDSITNFLEYINYDDFNV</sequence>
<reference evidence="3 4" key="1">
    <citation type="journal article" date="2013" name="BMC Genomics">
        <title>Comparative genomics of parasitic silkworm microsporidia reveal an association between genome expansion and host adaptation.</title>
        <authorList>
            <person name="Pan G."/>
            <person name="Xu J."/>
            <person name="Li T."/>
            <person name="Xia Q."/>
            <person name="Liu S.L."/>
            <person name="Zhang G."/>
            <person name="Li S."/>
            <person name="Li C."/>
            <person name="Liu H."/>
            <person name="Yang L."/>
            <person name="Liu T."/>
            <person name="Zhang X."/>
            <person name="Wu Z."/>
            <person name="Fan W."/>
            <person name="Dang X."/>
            <person name="Xiang H."/>
            <person name="Tao M."/>
            <person name="Li Y."/>
            <person name="Hu J."/>
            <person name="Li Z."/>
            <person name="Lin L."/>
            <person name="Luo J."/>
            <person name="Geng L."/>
            <person name="Wang L."/>
            <person name="Long M."/>
            <person name="Wan Y."/>
            <person name="He N."/>
            <person name="Zhang Z."/>
            <person name="Lu C."/>
            <person name="Keeling P.J."/>
            <person name="Wang J."/>
            <person name="Xiang Z."/>
            <person name="Zhou Z."/>
        </authorList>
    </citation>
    <scope>NUCLEOTIDE SEQUENCE [LARGE SCALE GENOMIC DNA]</scope>
    <source>
        <strain evidence="4">CQ1 / CVCC 102059</strain>
    </source>
</reference>
<dbReference type="HOGENOM" id="CLU_852836_0_0_1"/>
<dbReference type="AlphaFoldDB" id="R0KQY6"/>
<name>R0KQY6_NOSB1</name>
<feature type="compositionally biased region" description="Polar residues" evidence="1">
    <location>
        <begin position="65"/>
        <end position="85"/>
    </location>
</feature>
<evidence type="ECO:0000256" key="1">
    <source>
        <dbReference type="SAM" id="MobiDB-lite"/>
    </source>
</evidence>
<organism evidence="3 4">
    <name type="scientific">Nosema bombycis (strain CQ1 / CVCC 102059)</name>
    <name type="common">Microsporidian parasite</name>
    <name type="synonym">Pebrine of silkworm</name>
    <dbReference type="NCBI Taxonomy" id="578461"/>
    <lineage>
        <taxon>Eukaryota</taxon>
        <taxon>Fungi</taxon>
        <taxon>Fungi incertae sedis</taxon>
        <taxon>Microsporidia</taxon>
        <taxon>Nosematidae</taxon>
        <taxon>Nosema</taxon>
    </lineage>
</organism>
<feature type="region of interest" description="Disordered" evidence="1">
    <location>
        <begin position="64"/>
        <end position="85"/>
    </location>
</feature>
<accession>R0KQY6</accession>